<sequence length="18" mass="2256">MNFRMAKFQHMVLEMQTI</sequence>
<proteinExistence type="predicted"/>
<name>A0A0A8YY44_ARUDO</name>
<dbReference type="EMBL" id="GBRH01266399">
    <property type="protein sequence ID" value="JAD31496.1"/>
    <property type="molecule type" value="Transcribed_RNA"/>
</dbReference>
<reference evidence="1" key="1">
    <citation type="submission" date="2014-09" db="EMBL/GenBank/DDBJ databases">
        <authorList>
            <person name="Magalhaes I.L.F."/>
            <person name="Oliveira U."/>
            <person name="Santos F.R."/>
            <person name="Vidigal T.H.D.A."/>
            <person name="Brescovit A.D."/>
            <person name="Santos A.J."/>
        </authorList>
    </citation>
    <scope>NUCLEOTIDE SEQUENCE</scope>
    <source>
        <tissue evidence="1">Shoot tissue taken approximately 20 cm above the soil surface</tissue>
    </source>
</reference>
<organism evidence="1">
    <name type="scientific">Arundo donax</name>
    <name type="common">Giant reed</name>
    <name type="synonym">Donax arundinaceus</name>
    <dbReference type="NCBI Taxonomy" id="35708"/>
    <lineage>
        <taxon>Eukaryota</taxon>
        <taxon>Viridiplantae</taxon>
        <taxon>Streptophyta</taxon>
        <taxon>Embryophyta</taxon>
        <taxon>Tracheophyta</taxon>
        <taxon>Spermatophyta</taxon>
        <taxon>Magnoliopsida</taxon>
        <taxon>Liliopsida</taxon>
        <taxon>Poales</taxon>
        <taxon>Poaceae</taxon>
        <taxon>PACMAD clade</taxon>
        <taxon>Arundinoideae</taxon>
        <taxon>Arundineae</taxon>
        <taxon>Arundo</taxon>
    </lineage>
</organism>
<evidence type="ECO:0000313" key="1">
    <source>
        <dbReference type="EMBL" id="JAD31496.1"/>
    </source>
</evidence>
<reference evidence="1" key="2">
    <citation type="journal article" date="2015" name="Data Brief">
        <title>Shoot transcriptome of the giant reed, Arundo donax.</title>
        <authorList>
            <person name="Barrero R.A."/>
            <person name="Guerrero F.D."/>
            <person name="Moolhuijzen P."/>
            <person name="Goolsby J.A."/>
            <person name="Tidwell J."/>
            <person name="Bellgard S.E."/>
            <person name="Bellgard M.I."/>
        </authorList>
    </citation>
    <scope>NUCLEOTIDE SEQUENCE</scope>
    <source>
        <tissue evidence="1">Shoot tissue taken approximately 20 cm above the soil surface</tissue>
    </source>
</reference>
<accession>A0A0A8YY44</accession>
<protein>
    <submittedName>
        <fullName evidence="1">Uncharacterized protein</fullName>
    </submittedName>
</protein>
<dbReference type="AlphaFoldDB" id="A0A0A8YY44"/>